<dbReference type="GO" id="GO:0004674">
    <property type="term" value="F:protein serine/threonine kinase activity"/>
    <property type="evidence" value="ECO:0007669"/>
    <property type="project" value="UniProtKB-KW"/>
</dbReference>
<dbReference type="SUPFAM" id="SSF56112">
    <property type="entry name" value="Protein kinase-like (PK-like)"/>
    <property type="match status" value="1"/>
</dbReference>
<keyword evidence="2" id="KW-0418">Kinase</keyword>
<organism evidence="2 3">
    <name type="scientific">Helicocarpus griseus UAMH5409</name>
    <dbReference type="NCBI Taxonomy" id="1447875"/>
    <lineage>
        <taxon>Eukaryota</taxon>
        <taxon>Fungi</taxon>
        <taxon>Dikarya</taxon>
        <taxon>Ascomycota</taxon>
        <taxon>Pezizomycotina</taxon>
        <taxon>Eurotiomycetes</taxon>
        <taxon>Eurotiomycetidae</taxon>
        <taxon>Onygenales</taxon>
        <taxon>Ajellomycetaceae</taxon>
        <taxon>Helicocarpus</taxon>
    </lineage>
</organism>
<name>A0A2B7WL09_9EURO</name>
<dbReference type="Proteomes" id="UP000223968">
    <property type="component" value="Unassembled WGS sequence"/>
</dbReference>
<dbReference type="STRING" id="1447875.A0A2B7WL09"/>
<feature type="domain" description="Protein kinase" evidence="1">
    <location>
        <begin position="18"/>
        <end position="252"/>
    </location>
</feature>
<keyword evidence="2" id="KW-0808">Transferase</keyword>
<comment type="caution">
    <text evidence="2">The sequence shown here is derived from an EMBL/GenBank/DDBJ whole genome shotgun (WGS) entry which is preliminary data.</text>
</comment>
<dbReference type="PROSITE" id="PS50011">
    <property type="entry name" value="PROTEIN_KINASE_DOM"/>
    <property type="match status" value="1"/>
</dbReference>
<dbReference type="GO" id="GO:0005524">
    <property type="term" value="F:ATP binding"/>
    <property type="evidence" value="ECO:0007669"/>
    <property type="project" value="InterPro"/>
</dbReference>
<dbReference type="OrthoDB" id="4156987at2759"/>
<dbReference type="SMART" id="SM00220">
    <property type="entry name" value="S_TKc"/>
    <property type="match status" value="1"/>
</dbReference>
<keyword evidence="2" id="KW-0723">Serine/threonine-protein kinase</keyword>
<dbReference type="AlphaFoldDB" id="A0A2B7WL09"/>
<dbReference type="InterPro" id="IPR000719">
    <property type="entry name" value="Prot_kinase_dom"/>
</dbReference>
<accession>A0A2B7WL09</accession>
<dbReference type="InterPro" id="IPR011009">
    <property type="entry name" value="Kinase-like_dom_sf"/>
</dbReference>
<proteinExistence type="predicted"/>
<dbReference type="Pfam" id="PF00069">
    <property type="entry name" value="Pkinase"/>
    <property type="match status" value="1"/>
</dbReference>
<evidence type="ECO:0000313" key="2">
    <source>
        <dbReference type="EMBL" id="PGG97286.1"/>
    </source>
</evidence>
<dbReference type="Gene3D" id="1.10.510.10">
    <property type="entry name" value="Transferase(Phosphotransferase) domain 1"/>
    <property type="match status" value="1"/>
</dbReference>
<evidence type="ECO:0000259" key="1">
    <source>
        <dbReference type="PROSITE" id="PS50011"/>
    </source>
</evidence>
<sequence>MDASAAPALRTAPTTWGPNTLELVGLGMSSLVFKLGDDRVLKRPKTYPEEGNPNTAYTNETNIDALKNEANVYRRLGYHEGILQCYHITDYSIELAFANQGDLMKYMERNAKPAEKVRVDWIRRLADVFTYAHSRRVVVDDIHTANILIHNNCPKLSDFNQSFLLPLETDMEHFSANDTNAGIEVLHLGCIFYSIAVWLKFKYDYFDQNRWPDPEELPNTDGILGGKIIRKCWTRGSASMESLRKDVEASLR</sequence>
<keyword evidence="3" id="KW-1185">Reference proteome</keyword>
<protein>
    <submittedName>
        <fullName evidence="2">Serine/threonine protein kinase</fullName>
    </submittedName>
</protein>
<evidence type="ECO:0000313" key="3">
    <source>
        <dbReference type="Proteomes" id="UP000223968"/>
    </source>
</evidence>
<dbReference type="EMBL" id="PDNB01000252">
    <property type="protein sequence ID" value="PGG97286.1"/>
    <property type="molecule type" value="Genomic_DNA"/>
</dbReference>
<reference evidence="2 3" key="1">
    <citation type="submission" date="2017-10" db="EMBL/GenBank/DDBJ databases">
        <title>Comparative genomics in systemic dimorphic fungi from Ajellomycetaceae.</title>
        <authorList>
            <person name="Munoz J.F."/>
            <person name="Mcewen J.G."/>
            <person name="Clay O.K."/>
            <person name="Cuomo C.A."/>
        </authorList>
    </citation>
    <scope>NUCLEOTIDE SEQUENCE [LARGE SCALE GENOMIC DNA]</scope>
    <source>
        <strain evidence="2 3">UAMH5409</strain>
    </source>
</reference>
<gene>
    <name evidence="2" type="ORF">AJ79_09272</name>
</gene>